<evidence type="ECO:0000313" key="3">
    <source>
        <dbReference type="Proteomes" id="UP000038040"/>
    </source>
</evidence>
<reference evidence="2 4" key="2">
    <citation type="submission" date="2018-11" db="EMBL/GenBank/DDBJ databases">
        <authorList>
            <consortium name="Pathogen Informatics"/>
        </authorList>
    </citation>
    <scope>NUCLEOTIDE SEQUENCE [LARGE SCALE GENOMIC DNA]</scope>
</reference>
<evidence type="ECO:0000313" key="4">
    <source>
        <dbReference type="Proteomes" id="UP000274756"/>
    </source>
</evidence>
<evidence type="ECO:0000256" key="1">
    <source>
        <dbReference type="SAM" id="MobiDB-lite"/>
    </source>
</evidence>
<name>A0A0N4UM96_DRAME</name>
<sequence>MGKHAREKTMLQKRERKREKNDEWRELKREKGKIGFRATDSKWSLVNSVPEDARAAGRHLIYSSTFYNSTDLERQNGNNEPLKA</sequence>
<keyword evidence="4" id="KW-1185">Reference proteome</keyword>
<feature type="region of interest" description="Disordered" evidence="1">
    <location>
        <begin position="1"/>
        <end position="24"/>
    </location>
</feature>
<dbReference type="Proteomes" id="UP000274756">
    <property type="component" value="Unassembled WGS sequence"/>
</dbReference>
<proteinExistence type="predicted"/>
<gene>
    <name evidence="2" type="ORF">DME_LOCUS2789</name>
</gene>
<organism evidence="3 5">
    <name type="scientific">Dracunculus medinensis</name>
    <name type="common">Guinea worm</name>
    <dbReference type="NCBI Taxonomy" id="318479"/>
    <lineage>
        <taxon>Eukaryota</taxon>
        <taxon>Metazoa</taxon>
        <taxon>Ecdysozoa</taxon>
        <taxon>Nematoda</taxon>
        <taxon>Chromadorea</taxon>
        <taxon>Rhabditida</taxon>
        <taxon>Spirurina</taxon>
        <taxon>Dracunculoidea</taxon>
        <taxon>Dracunculidae</taxon>
        <taxon>Dracunculus</taxon>
    </lineage>
</organism>
<dbReference type="AlphaFoldDB" id="A0A0N4UM96"/>
<dbReference type="Proteomes" id="UP000038040">
    <property type="component" value="Unplaced"/>
</dbReference>
<dbReference type="EMBL" id="UYYG01000080">
    <property type="protein sequence ID" value="VDN52816.1"/>
    <property type="molecule type" value="Genomic_DNA"/>
</dbReference>
<reference evidence="5" key="1">
    <citation type="submission" date="2017-02" db="UniProtKB">
        <authorList>
            <consortium name="WormBaseParasite"/>
        </authorList>
    </citation>
    <scope>IDENTIFICATION</scope>
</reference>
<protein>
    <submittedName>
        <fullName evidence="5">Integrase</fullName>
    </submittedName>
</protein>
<accession>A0A0N4UM96</accession>
<dbReference type="WBParaSite" id="DME_0000896001-mRNA-1">
    <property type="protein sequence ID" value="DME_0000896001-mRNA-1"/>
    <property type="gene ID" value="DME_0000896001"/>
</dbReference>
<evidence type="ECO:0000313" key="5">
    <source>
        <dbReference type="WBParaSite" id="DME_0000896001-mRNA-1"/>
    </source>
</evidence>
<feature type="compositionally biased region" description="Basic and acidic residues" evidence="1">
    <location>
        <begin position="7"/>
        <end position="24"/>
    </location>
</feature>
<evidence type="ECO:0000313" key="2">
    <source>
        <dbReference type="EMBL" id="VDN52816.1"/>
    </source>
</evidence>